<dbReference type="InterPro" id="IPR029063">
    <property type="entry name" value="SAM-dependent_MTases_sf"/>
</dbReference>
<keyword evidence="1" id="KW-0489">Methyltransferase</keyword>
<dbReference type="GO" id="GO:0008168">
    <property type="term" value="F:methyltransferase activity"/>
    <property type="evidence" value="ECO:0007669"/>
    <property type="project" value="UniProtKB-KW"/>
</dbReference>
<evidence type="ECO:0000313" key="2">
    <source>
        <dbReference type="Proteomes" id="UP001201163"/>
    </source>
</evidence>
<dbReference type="SUPFAM" id="SSF53335">
    <property type="entry name" value="S-adenosyl-L-methionine-dependent methyltransferases"/>
    <property type="match status" value="1"/>
</dbReference>
<dbReference type="AlphaFoldDB" id="A0AAD4LMJ4"/>
<comment type="caution">
    <text evidence="1">The sequence shown here is derived from an EMBL/GenBank/DDBJ whole genome shotgun (WGS) entry which is preliminary data.</text>
</comment>
<keyword evidence="2" id="KW-1185">Reference proteome</keyword>
<dbReference type="Gene3D" id="3.40.50.150">
    <property type="entry name" value="Vaccinia Virus protein VP39"/>
    <property type="match status" value="1"/>
</dbReference>
<sequence>MNSHIDDDSHSDVESDIFSLRSTPSSATSYDVSMRSGSPAPSVYSVTNSIRAASYRQEYGRGLNNYSEVYQLPADDEELDRLDKQHEAFKKIIGAYPPPMAEVMDDTPWETKSVLDLGCGSGSWIMDVARDFPHCQAVAVDLVPMQSINIPPNCRSEVDDINLGLQHFYGDFNVVHARLISSGIKDFPSLIDHISQCLRPGGLVELLEFDFRVYDSDFKPFSLPTGLMEPPWFPRWMSFCNMAVRQRGGSPDAANMLYNWTLQHPALDDVVYQDYFIPTAPFMPSDDPKYDFIRSIAETFREDIQTFLRSGRPLLLGSGLPEPLVDELQQHAHLELNEARTVSYIRVERVYARKKP</sequence>
<evidence type="ECO:0000313" key="1">
    <source>
        <dbReference type="EMBL" id="KAH8997450.1"/>
    </source>
</evidence>
<dbReference type="GO" id="GO:0032259">
    <property type="term" value="P:methylation"/>
    <property type="evidence" value="ECO:0007669"/>
    <property type="project" value="UniProtKB-KW"/>
</dbReference>
<name>A0AAD4LMJ4_9AGAM</name>
<dbReference type="PANTHER" id="PTHR43591">
    <property type="entry name" value="METHYLTRANSFERASE"/>
    <property type="match status" value="1"/>
</dbReference>
<accession>A0AAD4LMJ4</accession>
<reference evidence="1" key="1">
    <citation type="submission" date="2022-01" db="EMBL/GenBank/DDBJ databases">
        <title>Comparative genomics reveals a dynamic genome evolution in the ectomycorrhizal milk-cap (Lactarius) mushrooms.</title>
        <authorList>
            <consortium name="DOE Joint Genome Institute"/>
            <person name="Lebreton A."/>
            <person name="Tang N."/>
            <person name="Kuo A."/>
            <person name="LaButti K."/>
            <person name="Drula E."/>
            <person name="Barry K."/>
            <person name="Clum A."/>
            <person name="Lipzen A."/>
            <person name="Mousain D."/>
            <person name="Ng V."/>
            <person name="Wang R."/>
            <person name="Wang X."/>
            <person name="Dai Y."/>
            <person name="Henrissat B."/>
            <person name="Grigoriev I.V."/>
            <person name="Guerin-Laguette A."/>
            <person name="Yu F."/>
            <person name="Martin F.M."/>
        </authorList>
    </citation>
    <scope>NUCLEOTIDE SEQUENCE</scope>
    <source>
        <strain evidence="1">QP</strain>
    </source>
</reference>
<proteinExistence type="predicted"/>
<dbReference type="EMBL" id="JAKELL010000007">
    <property type="protein sequence ID" value="KAH8997450.1"/>
    <property type="molecule type" value="Genomic_DNA"/>
</dbReference>
<dbReference type="PANTHER" id="PTHR43591:SF24">
    <property type="entry name" value="2-METHOXY-6-POLYPRENYL-1,4-BENZOQUINOL METHYLASE, MITOCHONDRIAL"/>
    <property type="match status" value="1"/>
</dbReference>
<keyword evidence="1" id="KW-0808">Transferase</keyword>
<organism evidence="1 2">
    <name type="scientific">Lactarius akahatsu</name>
    <dbReference type="NCBI Taxonomy" id="416441"/>
    <lineage>
        <taxon>Eukaryota</taxon>
        <taxon>Fungi</taxon>
        <taxon>Dikarya</taxon>
        <taxon>Basidiomycota</taxon>
        <taxon>Agaricomycotina</taxon>
        <taxon>Agaricomycetes</taxon>
        <taxon>Russulales</taxon>
        <taxon>Russulaceae</taxon>
        <taxon>Lactarius</taxon>
    </lineage>
</organism>
<dbReference type="CDD" id="cd02440">
    <property type="entry name" value="AdoMet_MTases"/>
    <property type="match status" value="1"/>
</dbReference>
<dbReference type="Pfam" id="PF13489">
    <property type="entry name" value="Methyltransf_23"/>
    <property type="match status" value="1"/>
</dbReference>
<protein>
    <submittedName>
        <fullName evidence="1">S-adenosyl-L-methionine-dependent methyltransferase</fullName>
    </submittedName>
</protein>
<gene>
    <name evidence="1" type="ORF">EDB92DRAFT_1428803</name>
</gene>
<dbReference type="Proteomes" id="UP001201163">
    <property type="component" value="Unassembled WGS sequence"/>
</dbReference>